<dbReference type="EMBL" id="HF935732">
    <property type="protein sequence ID" value="CCX12947.1"/>
    <property type="molecule type" value="Genomic_DNA"/>
</dbReference>
<keyword evidence="9" id="KW-1185">Reference proteome</keyword>
<dbReference type="Proteomes" id="UP000018144">
    <property type="component" value="Unassembled WGS sequence"/>
</dbReference>
<sequence>MTDVLTPLHILHFHVMEKLTKYLADVCAFRYNLALPMTEKQIRKMSETVDHQTIHDLLVEIARKAGDMVAGAQPHVNTSGYKKNSADLVTETDRAVEKYVIGKLKEVYPDYDFLGEETYVPGKKLTDRPTFICDPIDGTTNFIHAFPNVCISLALCVYRTPVVGVIYNPYTTHMYTAIKNQGSFLTMPVRTDSPNTPAPIAPRKIRLPRKSYPEPLTGLQNALVAVEWGSDRTGPNFQIKHRTFTRLVGAVEDGGKMVHSLRSMGSAALNLCHVASGQLDMYWECGAWAWNVAAGWLIVSEAGGIMVDGNPGGWTPAVDCRRYLAVRAAPDGQKELVEEFWGCVEGEMTYNV</sequence>
<evidence type="ECO:0000256" key="1">
    <source>
        <dbReference type="ARBA" id="ARBA00001033"/>
    </source>
</evidence>
<dbReference type="AlphaFoldDB" id="U4LJV5"/>
<dbReference type="Pfam" id="PF00459">
    <property type="entry name" value="Inositol_P"/>
    <property type="match status" value="1"/>
</dbReference>
<comment type="pathway">
    <text evidence="7">Polyol metabolism; myo-inositol biosynthesis; myo-inositol from D-glucose 6-phosphate: step 2/2.</text>
</comment>
<dbReference type="CDD" id="cd01639">
    <property type="entry name" value="IMPase"/>
    <property type="match status" value="1"/>
</dbReference>
<gene>
    <name evidence="8" type="ORF">PCON_12541</name>
</gene>
<protein>
    <recommendedName>
        <fullName evidence="7">Inositol-1-monophosphatase</fullName>
        <ecNumber evidence="7">3.1.3.25</ecNumber>
    </recommendedName>
</protein>
<dbReference type="UniPathway" id="UPA00823">
    <property type="reaction ID" value="UER00788"/>
</dbReference>
<dbReference type="OrthoDB" id="10254945at2759"/>
<evidence type="ECO:0000256" key="4">
    <source>
        <dbReference type="ARBA" id="ARBA00022723"/>
    </source>
</evidence>
<dbReference type="GO" id="GO:0006021">
    <property type="term" value="P:inositol biosynthetic process"/>
    <property type="evidence" value="ECO:0007669"/>
    <property type="project" value="UniProtKB-UniPathway"/>
</dbReference>
<dbReference type="InterPro" id="IPR000760">
    <property type="entry name" value="Inositol_monophosphatase-like"/>
</dbReference>
<keyword evidence="5 6" id="KW-0460">Magnesium</keyword>
<dbReference type="InterPro" id="IPR033942">
    <property type="entry name" value="IMPase"/>
</dbReference>
<dbReference type="SUPFAM" id="SSF56655">
    <property type="entry name" value="Carbohydrate phosphatase"/>
    <property type="match status" value="1"/>
</dbReference>
<dbReference type="PANTHER" id="PTHR20854:SF4">
    <property type="entry name" value="INOSITOL-1-MONOPHOSPHATASE-RELATED"/>
    <property type="match status" value="1"/>
</dbReference>
<feature type="binding site" evidence="6">
    <location>
        <position position="116"/>
    </location>
    <ligand>
        <name>Mg(2+)</name>
        <dbReference type="ChEBI" id="CHEBI:18420"/>
        <label>1</label>
        <note>catalytic</note>
    </ligand>
</feature>
<keyword evidence="7" id="KW-0378">Hydrolase</keyword>
<evidence type="ECO:0000256" key="6">
    <source>
        <dbReference type="PIRSR" id="PIRSR600760-2"/>
    </source>
</evidence>
<comment type="similarity">
    <text evidence="3 7">Belongs to the inositol monophosphatase superfamily.</text>
</comment>
<dbReference type="OMA" id="ERGLHPW"/>
<dbReference type="GO" id="GO:0008934">
    <property type="term" value="F:inositol monophosphate 1-phosphatase activity"/>
    <property type="evidence" value="ECO:0007669"/>
    <property type="project" value="InterPro"/>
</dbReference>
<dbReference type="EC" id="3.1.3.25" evidence="7"/>
<dbReference type="STRING" id="1076935.U4LJV5"/>
<organism evidence="8 9">
    <name type="scientific">Pyronema omphalodes (strain CBS 100304)</name>
    <name type="common">Pyronema confluens</name>
    <dbReference type="NCBI Taxonomy" id="1076935"/>
    <lineage>
        <taxon>Eukaryota</taxon>
        <taxon>Fungi</taxon>
        <taxon>Dikarya</taxon>
        <taxon>Ascomycota</taxon>
        <taxon>Pezizomycotina</taxon>
        <taxon>Pezizomycetes</taxon>
        <taxon>Pezizales</taxon>
        <taxon>Pyronemataceae</taxon>
        <taxon>Pyronema</taxon>
    </lineage>
</organism>
<comment type="catalytic activity">
    <reaction evidence="1 7">
        <text>a myo-inositol phosphate + H2O = myo-inositol + phosphate</text>
        <dbReference type="Rhea" id="RHEA:24056"/>
        <dbReference type="ChEBI" id="CHEBI:15377"/>
        <dbReference type="ChEBI" id="CHEBI:17268"/>
        <dbReference type="ChEBI" id="CHEBI:43474"/>
        <dbReference type="ChEBI" id="CHEBI:84139"/>
        <dbReference type="EC" id="3.1.3.25"/>
    </reaction>
</comment>
<dbReference type="FunFam" id="3.30.540.10:FF:000004">
    <property type="entry name" value="Inositol-1-monophosphatase"/>
    <property type="match status" value="1"/>
</dbReference>
<evidence type="ECO:0000313" key="8">
    <source>
        <dbReference type="EMBL" id="CCX12947.1"/>
    </source>
</evidence>
<feature type="binding site" evidence="6">
    <location>
        <position position="137"/>
    </location>
    <ligand>
        <name>Mg(2+)</name>
        <dbReference type="ChEBI" id="CHEBI:18420"/>
        <label>1</label>
        <note>catalytic</note>
    </ligand>
</feature>
<dbReference type="Gene3D" id="3.40.190.80">
    <property type="match status" value="1"/>
</dbReference>
<accession>U4LJV5</accession>
<name>U4LJV5_PYROM</name>
<reference evidence="8 9" key="1">
    <citation type="journal article" date="2013" name="PLoS Genet.">
        <title>The genome and development-dependent transcriptomes of Pyronema confluens: a window into fungal evolution.</title>
        <authorList>
            <person name="Traeger S."/>
            <person name="Altegoer F."/>
            <person name="Freitag M."/>
            <person name="Gabaldon T."/>
            <person name="Kempken F."/>
            <person name="Kumar A."/>
            <person name="Marcet-Houben M."/>
            <person name="Poggeler S."/>
            <person name="Stajich J.E."/>
            <person name="Nowrousian M."/>
        </authorList>
    </citation>
    <scope>NUCLEOTIDE SEQUENCE [LARGE SCALE GENOMIC DNA]</scope>
    <source>
        <strain evidence="9">CBS 100304</strain>
        <tissue evidence="8">Vegetative mycelium</tissue>
    </source>
</reference>
<dbReference type="GO" id="GO:0007165">
    <property type="term" value="P:signal transduction"/>
    <property type="evidence" value="ECO:0007669"/>
    <property type="project" value="TreeGrafter"/>
</dbReference>
<dbReference type="FunFam" id="3.40.190.80:FF:000012">
    <property type="entry name" value="Inositol-1-monophosphatase"/>
    <property type="match status" value="1"/>
</dbReference>
<dbReference type="GO" id="GO:0046872">
    <property type="term" value="F:metal ion binding"/>
    <property type="evidence" value="ECO:0007669"/>
    <property type="project" value="UniProtKB-KW"/>
</dbReference>
<evidence type="ECO:0000313" key="9">
    <source>
        <dbReference type="Proteomes" id="UP000018144"/>
    </source>
</evidence>
<dbReference type="PRINTS" id="PR00377">
    <property type="entry name" value="IMPHPHTASES"/>
</dbReference>
<evidence type="ECO:0000256" key="3">
    <source>
        <dbReference type="ARBA" id="ARBA00009759"/>
    </source>
</evidence>
<feature type="binding site" evidence="6">
    <location>
        <position position="136"/>
    </location>
    <ligand>
        <name>Mg(2+)</name>
        <dbReference type="ChEBI" id="CHEBI:18420"/>
        <label>1</label>
        <note>catalytic</note>
    </ligand>
</feature>
<dbReference type="eggNOG" id="KOG2951">
    <property type="taxonomic scope" value="Eukaryota"/>
</dbReference>
<comment type="cofactor">
    <cofactor evidence="2 6 7">
        <name>Mg(2+)</name>
        <dbReference type="ChEBI" id="CHEBI:18420"/>
    </cofactor>
</comment>
<dbReference type="PANTHER" id="PTHR20854">
    <property type="entry name" value="INOSITOL MONOPHOSPHATASE"/>
    <property type="match status" value="1"/>
</dbReference>
<evidence type="ECO:0000256" key="7">
    <source>
        <dbReference type="RuleBase" id="RU364068"/>
    </source>
</evidence>
<dbReference type="Gene3D" id="3.30.540.10">
    <property type="entry name" value="Fructose-1,6-Bisphosphatase, subunit A, domain 1"/>
    <property type="match status" value="1"/>
</dbReference>
<keyword evidence="4 6" id="KW-0479">Metal-binding</keyword>
<feature type="binding site" evidence="6">
    <location>
        <position position="134"/>
    </location>
    <ligand>
        <name>Mg(2+)</name>
        <dbReference type="ChEBI" id="CHEBI:18420"/>
        <label>1</label>
        <note>catalytic</note>
    </ligand>
</feature>
<evidence type="ECO:0000256" key="5">
    <source>
        <dbReference type="ARBA" id="ARBA00022842"/>
    </source>
</evidence>
<proteinExistence type="inferred from homology"/>
<evidence type="ECO:0000256" key="2">
    <source>
        <dbReference type="ARBA" id="ARBA00001946"/>
    </source>
</evidence>